<evidence type="ECO:0000313" key="2">
    <source>
        <dbReference type="Proteomes" id="UP000789739"/>
    </source>
</evidence>
<gene>
    <name evidence="1" type="ORF">PBRASI_LOCUS6727</name>
</gene>
<comment type="caution">
    <text evidence="1">The sequence shown here is derived from an EMBL/GenBank/DDBJ whole genome shotgun (WGS) entry which is preliminary data.</text>
</comment>
<accession>A0A9N9BXA4</accession>
<evidence type="ECO:0000313" key="1">
    <source>
        <dbReference type="EMBL" id="CAG8583084.1"/>
    </source>
</evidence>
<sequence length="125" mass="13993">MDSDELSKPINIKDTINFAEIQDLIGRLPLDQPDEEIVSIVKNCESNESEDGDLETEPVSYAQAITFVDGIVSFLQQQPDGDFTIDNSFVQGLSKLKKKLISRELLFEKTERFGYVCSQTSSIAI</sequence>
<dbReference type="OrthoDB" id="2414061at2759"/>
<dbReference type="AlphaFoldDB" id="A0A9N9BXA4"/>
<reference evidence="1" key="1">
    <citation type="submission" date="2021-06" db="EMBL/GenBank/DDBJ databases">
        <authorList>
            <person name="Kallberg Y."/>
            <person name="Tangrot J."/>
            <person name="Rosling A."/>
        </authorList>
    </citation>
    <scope>NUCLEOTIDE SEQUENCE</scope>
    <source>
        <strain evidence="1">BR232B</strain>
    </source>
</reference>
<proteinExistence type="predicted"/>
<keyword evidence="2" id="KW-1185">Reference proteome</keyword>
<name>A0A9N9BXA4_9GLOM</name>
<organism evidence="1 2">
    <name type="scientific">Paraglomus brasilianum</name>
    <dbReference type="NCBI Taxonomy" id="144538"/>
    <lineage>
        <taxon>Eukaryota</taxon>
        <taxon>Fungi</taxon>
        <taxon>Fungi incertae sedis</taxon>
        <taxon>Mucoromycota</taxon>
        <taxon>Glomeromycotina</taxon>
        <taxon>Glomeromycetes</taxon>
        <taxon>Paraglomerales</taxon>
        <taxon>Paraglomeraceae</taxon>
        <taxon>Paraglomus</taxon>
    </lineage>
</organism>
<dbReference type="EMBL" id="CAJVPI010000930">
    <property type="protein sequence ID" value="CAG8583084.1"/>
    <property type="molecule type" value="Genomic_DNA"/>
</dbReference>
<protein>
    <submittedName>
        <fullName evidence="1">6890_t:CDS:1</fullName>
    </submittedName>
</protein>
<dbReference type="Proteomes" id="UP000789739">
    <property type="component" value="Unassembled WGS sequence"/>
</dbReference>